<dbReference type="Gene3D" id="3.40.50.2300">
    <property type="match status" value="2"/>
</dbReference>
<protein>
    <submittedName>
        <fullName evidence="1">Uncharacterized protein</fullName>
    </submittedName>
</protein>
<proteinExistence type="predicted"/>
<dbReference type="AlphaFoldDB" id="A0A645FHL8"/>
<evidence type="ECO:0000313" key="1">
    <source>
        <dbReference type="EMBL" id="MPN13925.1"/>
    </source>
</evidence>
<organism evidence="1">
    <name type="scientific">bioreactor metagenome</name>
    <dbReference type="NCBI Taxonomy" id="1076179"/>
    <lineage>
        <taxon>unclassified sequences</taxon>
        <taxon>metagenomes</taxon>
        <taxon>ecological metagenomes</taxon>
    </lineage>
</organism>
<comment type="caution">
    <text evidence="1">The sequence shown here is derived from an EMBL/GenBank/DDBJ whole genome shotgun (WGS) entry which is preliminary data.</text>
</comment>
<accession>A0A645FHL8</accession>
<gene>
    <name evidence="1" type="ORF">SDC9_161251</name>
</gene>
<sequence length="146" mass="16760">MEGTPESSFSYLLRLHGLGAPSDYLAAPAWNWGRYYTEIVRSYLNNSLEFLRLIERKDEPSVTGFWWGLASGVLEFRSTDFLHPIANNLLQYMRSSIQLGRFKPFRGPITDDQGIERVAPQSALRPYDILSMTWLADFIHVISDDV</sequence>
<reference evidence="1" key="1">
    <citation type="submission" date="2019-08" db="EMBL/GenBank/DDBJ databases">
        <authorList>
            <person name="Kucharzyk K."/>
            <person name="Murdoch R.W."/>
            <person name="Higgins S."/>
            <person name="Loffler F."/>
        </authorList>
    </citation>
    <scope>NUCLEOTIDE SEQUENCE</scope>
</reference>
<dbReference type="EMBL" id="VSSQ01060485">
    <property type="protein sequence ID" value="MPN13925.1"/>
    <property type="molecule type" value="Genomic_DNA"/>
</dbReference>
<name>A0A645FHL8_9ZZZZ</name>